<evidence type="ECO:0000313" key="3">
    <source>
        <dbReference type="Proteomes" id="UP000597886"/>
    </source>
</evidence>
<protein>
    <submittedName>
        <fullName evidence="2">Uncharacterized protein</fullName>
    </submittedName>
</protein>
<dbReference type="Proteomes" id="UP000597886">
    <property type="component" value="Unassembled WGS sequence"/>
</dbReference>
<keyword evidence="1" id="KW-0472">Membrane</keyword>
<gene>
    <name evidence="2" type="ORF">GS634_08995</name>
</gene>
<comment type="caution">
    <text evidence="2">The sequence shown here is derived from an EMBL/GenBank/DDBJ whole genome shotgun (WGS) entry which is preliminary data.</text>
</comment>
<dbReference type="RefSeq" id="WP_171329658.1">
    <property type="nucleotide sequence ID" value="NZ_WVRA01000002.1"/>
</dbReference>
<proteinExistence type="predicted"/>
<accession>A0AA90YST3</accession>
<reference evidence="2" key="1">
    <citation type="submission" date="2019-12" db="EMBL/GenBank/DDBJ databases">
        <title>Ruegeria JWLKs population differentiation of coral mucus and skeleton niches.</title>
        <authorList>
            <person name="Luo D."/>
        </authorList>
    </citation>
    <scope>NUCLEOTIDE SEQUENCE</scope>
    <source>
        <strain evidence="2">HKCCD6181</strain>
    </source>
</reference>
<dbReference type="EMBL" id="WVRA01000002">
    <property type="protein sequence ID" value="NOE18256.1"/>
    <property type="molecule type" value="Genomic_DNA"/>
</dbReference>
<keyword evidence="1" id="KW-1133">Transmembrane helix</keyword>
<feature type="transmembrane region" description="Helical" evidence="1">
    <location>
        <begin position="126"/>
        <end position="150"/>
    </location>
</feature>
<sequence length="156" mass="17687">MSNFLEGLRPHLEWVSSAFQALVSALALAWGLWFSASVFTDANNPRWWIAYFIALLFLAVILYCLLTHAVLVSLRGLQQIKEDEGYEKVEELGWKAQVRILAFFVGFSLVVLPIVLSQLFNAKEAAFLIAWGSLFLFPLMIWLMVTGCLAKKDRSE</sequence>
<feature type="transmembrane region" description="Helical" evidence="1">
    <location>
        <begin position="48"/>
        <end position="77"/>
    </location>
</feature>
<feature type="transmembrane region" description="Helical" evidence="1">
    <location>
        <begin position="12"/>
        <end position="36"/>
    </location>
</feature>
<keyword evidence="1" id="KW-0812">Transmembrane</keyword>
<dbReference type="AlphaFoldDB" id="A0AA90YST3"/>
<feature type="transmembrane region" description="Helical" evidence="1">
    <location>
        <begin position="98"/>
        <end position="120"/>
    </location>
</feature>
<name>A0AA90YST3_9RHOB</name>
<evidence type="ECO:0000313" key="2">
    <source>
        <dbReference type="EMBL" id="NOE18256.1"/>
    </source>
</evidence>
<organism evidence="2 3">
    <name type="scientific">Ruegeria atlantica</name>
    <dbReference type="NCBI Taxonomy" id="81569"/>
    <lineage>
        <taxon>Bacteria</taxon>
        <taxon>Pseudomonadati</taxon>
        <taxon>Pseudomonadota</taxon>
        <taxon>Alphaproteobacteria</taxon>
        <taxon>Rhodobacterales</taxon>
        <taxon>Roseobacteraceae</taxon>
        <taxon>Ruegeria</taxon>
    </lineage>
</organism>
<evidence type="ECO:0000256" key="1">
    <source>
        <dbReference type="SAM" id="Phobius"/>
    </source>
</evidence>